<comment type="subcellular location">
    <subcellularLocation>
        <location evidence="2">Chromosome</location>
    </subcellularLocation>
    <subcellularLocation>
        <location evidence="1">Nucleus</location>
    </subcellularLocation>
</comment>
<protein>
    <recommendedName>
        <fullName evidence="10">Condensin complex subunit 1</fullName>
    </recommendedName>
</protein>
<dbReference type="InterPro" id="IPR024324">
    <property type="entry name" value="Condensin_cplx_su1_N"/>
</dbReference>
<keyword evidence="15" id="KW-1185">Reference proteome</keyword>
<evidence type="ECO:0000313" key="15">
    <source>
        <dbReference type="Proteomes" id="UP000249723"/>
    </source>
</evidence>
<keyword evidence="7 10" id="KW-0226">DNA condensation</keyword>
<accession>A0A2X0L2Q8</accession>
<evidence type="ECO:0000256" key="1">
    <source>
        <dbReference type="ARBA" id="ARBA00004123"/>
    </source>
</evidence>
<keyword evidence="5 10" id="KW-0132">Cell division</keyword>
<dbReference type="Pfam" id="PF12922">
    <property type="entry name" value="Cnd1_N"/>
    <property type="match status" value="1"/>
</dbReference>
<feature type="domain" description="Condensin complex subunit 1 C-terminal" evidence="12">
    <location>
        <begin position="1108"/>
        <end position="1265"/>
    </location>
</feature>
<keyword evidence="9 10" id="KW-0131">Cell cycle</keyword>
<evidence type="ECO:0000256" key="7">
    <source>
        <dbReference type="ARBA" id="ARBA00023067"/>
    </source>
</evidence>
<dbReference type="GO" id="GO:0000779">
    <property type="term" value="C:condensed chromosome, centromeric region"/>
    <property type="evidence" value="ECO:0007669"/>
    <property type="project" value="TreeGrafter"/>
</dbReference>
<feature type="compositionally biased region" description="Acidic residues" evidence="11">
    <location>
        <begin position="537"/>
        <end position="570"/>
    </location>
</feature>
<evidence type="ECO:0000256" key="4">
    <source>
        <dbReference type="ARBA" id="ARBA00022454"/>
    </source>
</evidence>
<dbReference type="Gene3D" id="1.25.10.10">
    <property type="entry name" value="Leucine-rich Repeat Variant"/>
    <property type="match status" value="2"/>
</dbReference>
<dbReference type="GO" id="GO:0042393">
    <property type="term" value="F:histone binding"/>
    <property type="evidence" value="ECO:0007669"/>
    <property type="project" value="TreeGrafter"/>
</dbReference>
<evidence type="ECO:0000259" key="12">
    <source>
        <dbReference type="Pfam" id="PF12717"/>
    </source>
</evidence>
<gene>
    <name evidence="14" type="ORF">BZ3500_MVSOF-1268-A1-R1_CHR3-1G05523</name>
</gene>
<evidence type="ECO:0000256" key="11">
    <source>
        <dbReference type="SAM" id="MobiDB-lite"/>
    </source>
</evidence>
<dbReference type="InterPro" id="IPR007673">
    <property type="entry name" value="Condensin_cplx_su1"/>
</dbReference>
<dbReference type="InterPro" id="IPR011989">
    <property type="entry name" value="ARM-like"/>
</dbReference>
<sequence>MEFSLQDELSASSDLNDYVFPSIDFEVMEPALVNATLNGQSTLSIYGALRRASVTPADPPLPCISTGIVDTITGDCSTIQEAEVFDTFRSMLKYAEHLQGPTLNKLLDSICSGFSAEIESTSKDNDPTDHAAYRSHKQALEMYAFLLQWFVSTAEKLAQSQHAGEDVALTAAGKRARLHRLTTREFGARLTWYSCRTEQKKVTKASARKRRDDFSWIESIPEALGVMSKALRLRTERIWQTTAERDTLVSNCFLKPVNLIAENETYVKVGEIKTGLFKVLCVAAKSHGQALSVQMTIMQNLQYHEHLSETMAELVHLLMKEFDYSQLGEDVLREIANRHFNGADSKGPRSFSKFLIRLAEISPRLILKQIALLQTHLDSESYPMRNAILEVIGLLVKELSITEGLDMEPEVQKRQLEAFYDVLFERLLDLNSYVRSKVATILIKTCDLPTKQPKIRTRLTELTIRSLEDKSSQVRKNCIALLTKLILTHPYGRMHGGELEMSEWRARYEALEKELKVLDLPGVEEAAALAEARELMADSDDEQENENEEDAQAGEEGEEASGDDDGESSDSDGPPKPRKEKHAKEAVRARPRKSDGIDLAAADQSEILQRVDEETLTRLRLTKRYYSDAITFIEQLDRAMDTVADLLASTVKSEVLEAMEFFKTASQYKVETAEKGVKRMLHLIWSKDDATTTSEEDGKELKGIRSRLIECYSQLYFEARPDMTPKEHVNRVTQNVIEFTRDATLAELTSLEQLLGVMMSKGVVEDEVIAKLWQVYSTDKSIPKFQRRGAIIVLGMFAAPRPEIISEHVETLLRIGLGAHGKLDLVLAKYTCIALSRVAGSVKKVKGSLDDVSIRLPMDSPVFARLAGIIQHPSSDKEWFSMAEQALNTIYSLGDQPDALCSLILREMTTRVFGPKAAVPSRETTPAGDAAAAEDESALDGRGDDEAAPATRSSTPAPDAGAPMNGNAFHLSQLIFVAGHCAIKQLVHIELVERDLKRRKADEDKKGAAKSAGQDELDQVAGSVEDEIGDVIASTKEKELLYGPRSLLAVFGPMAATIVSQPKVYRNSMLKTAATLALSKFMCVSAQFCEEHLMMLLKVFETSREPAVRSNIVIALGDIAVCFSTIMDENSDRLYAGLNDKDLTVKKNTLMVLTHLILNGMIKVKGQLGEMAKCLEDEDKRISDLAHLFFTELSAKEKAIYNNLPDIISHLSASATEEVFCKSMRFIFTFVDKKREAETIVEKLCQRFQMATDARQWRDIAFCLSLLPFNSEVAVKKLVEGLPFYQDKLHEETVYKRFGEILTKATNNKATKNEQDLQEFANALEEHRAKGSEDQEVARKVQKSKRKAAATKTKARPRRKAATETPPSSPER</sequence>
<feature type="domain" description="Condensin complex subunit 1 N-terminal" evidence="13">
    <location>
        <begin position="102"/>
        <end position="293"/>
    </location>
</feature>
<dbReference type="Proteomes" id="UP000249723">
    <property type="component" value="Unassembled WGS sequence"/>
</dbReference>
<evidence type="ECO:0000256" key="6">
    <source>
        <dbReference type="ARBA" id="ARBA00022776"/>
    </source>
</evidence>
<evidence type="ECO:0000256" key="10">
    <source>
        <dbReference type="PIRNR" id="PIRNR017127"/>
    </source>
</evidence>
<dbReference type="PIRSF" id="PIRSF017127">
    <property type="entry name" value="Condensin_D2"/>
    <property type="match status" value="1"/>
</dbReference>
<keyword evidence="4" id="KW-0158">Chromosome</keyword>
<feature type="compositionally biased region" description="Basic and acidic residues" evidence="11">
    <location>
        <begin position="573"/>
        <end position="596"/>
    </location>
</feature>
<dbReference type="PANTHER" id="PTHR14222:SF2">
    <property type="entry name" value="CONDENSIN COMPLEX SUBUNIT 1"/>
    <property type="match status" value="1"/>
</dbReference>
<keyword evidence="6 10" id="KW-0498">Mitosis</keyword>
<evidence type="ECO:0000256" key="9">
    <source>
        <dbReference type="ARBA" id="ARBA00023306"/>
    </source>
</evidence>
<evidence type="ECO:0000256" key="2">
    <source>
        <dbReference type="ARBA" id="ARBA00004286"/>
    </source>
</evidence>
<evidence type="ECO:0000313" key="14">
    <source>
        <dbReference type="EMBL" id="SCZ98646.1"/>
    </source>
</evidence>
<dbReference type="InterPro" id="IPR016024">
    <property type="entry name" value="ARM-type_fold"/>
</dbReference>
<feature type="region of interest" description="Disordered" evidence="11">
    <location>
        <begin position="916"/>
        <end position="964"/>
    </location>
</feature>
<evidence type="ECO:0000259" key="13">
    <source>
        <dbReference type="Pfam" id="PF12922"/>
    </source>
</evidence>
<evidence type="ECO:0000256" key="5">
    <source>
        <dbReference type="ARBA" id="ARBA00022618"/>
    </source>
</evidence>
<feature type="region of interest" description="Disordered" evidence="11">
    <location>
        <begin position="1325"/>
        <end position="1372"/>
    </location>
</feature>
<name>A0A2X0L2Q8_9BASI</name>
<evidence type="ECO:0000256" key="8">
    <source>
        <dbReference type="ARBA" id="ARBA00023242"/>
    </source>
</evidence>
<reference evidence="15" key="1">
    <citation type="submission" date="2016-10" db="EMBL/GenBank/DDBJ databases">
        <authorList>
            <person name="Jeantristanb JTB J.-T."/>
            <person name="Ricardo R."/>
        </authorList>
    </citation>
    <scope>NUCLEOTIDE SEQUENCE [LARGE SCALE GENOMIC DNA]</scope>
</reference>
<proteinExistence type="inferred from homology"/>
<keyword evidence="8" id="KW-0539">Nucleus</keyword>
<comment type="function">
    <text evidence="10">Regulatory subunit of the condensin complex, a complex required for conversion of interphase chromatin into mitotic-like condense chromosomes. The condensin complex probably introduces positive supercoils into relaxed DNA in the presence of type I topoisomerases and converts nicked DNA into positive knotted forms in the presence of type II topoisomerases.</text>
</comment>
<dbReference type="GO" id="GO:0000796">
    <property type="term" value="C:condensin complex"/>
    <property type="evidence" value="ECO:0007669"/>
    <property type="project" value="TreeGrafter"/>
</dbReference>
<dbReference type="GO" id="GO:0007076">
    <property type="term" value="P:mitotic chromosome condensation"/>
    <property type="evidence" value="ECO:0007669"/>
    <property type="project" value="InterPro"/>
</dbReference>
<dbReference type="Pfam" id="PF12717">
    <property type="entry name" value="Cnd1"/>
    <property type="match status" value="1"/>
</dbReference>
<dbReference type="GO" id="GO:0005634">
    <property type="term" value="C:nucleus"/>
    <property type="evidence" value="ECO:0007669"/>
    <property type="project" value="UniProtKB-SubCell"/>
</dbReference>
<dbReference type="GO" id="GO:0010032">
    <property type="term" value="P:meiotic chromosome condensation"/>
    <property type="evidence" value="ECO:0007669"/>
    <property type="project" value="TreeGrafter"/>
</dbReference>
<feature type="compositionally biased region" description="Basic and acidic residues" evidence="11">
    <location>
        <begin position="1325"/>
        <end position="1339"/>
    </location>
</feature>
<comment type="similarity">
    <text evidence="3 10">Belongs to the CND1 (condensin subunit 1) family.</text>
</comment>
<dbReference type="InterPro" id="IPR032682">
    <property type="entry name" value="Cnd1_C"/>
</dbReference>
<dbReference type="EMBL" id="FMWP01000096">
    <property type="protein sequence ID" value="SCZ98646.1"/>
    <property type="molecule type" value="Genomic_DNA"/>
</dbReference>
<feature type="compositionally biased region" description="Low complexity" evidence="11">
    <location>
        <begin position="948"/>
        <end position="960"/>
    </location>
</feature>
<dbReference type="STRING" id="289078.A0A2X0L2Q8"/>
<feature type="compositionally biased region" description="Basic residues" evidence="11">
    <location>
        <begin position="1340"/>
        <end position="1360"/>
    </location>
</feature>
<evidence type="ECO:0000256" key="3">
    <source>
        <dbReference type="ARBA" id="ARBA00009606"/>
    </source>
</evidence>
<dbReference type="SUPFAM" id="SSF48371">
    <property type="entry name" value="ARM repeat"/>
    <property type="match status" value="1"/>
</dbReference>
<dbReference type="PANTHER" id="PTHR14222">
    <property type="entry name" value="CONDENSIN"/>
    <property type="match status" value="1"/>
</dbReference>
<organism evidence="14 15">
    <name type="scientific">Microbotryum saponariae</name>
    <dbReference type="NCBI Taxonomy" id="289078"/>
    <lineage>
        <taxon>Eukaryota</taxon>
        <taxon>Fungi</taxon>
        <taxon>Dikarya</taxon>
        <taxon>Basidiomycota</taxon>
        <taxon>Pucciniomycotina</taxon>
        <taxon>Microbotryomycetes</taxon>
        <taxon>Microbotryales</taxon>
        <taxon>Microbotryaceae</taxon>
        <taxon>Microbotryum</taxon>
    </lineage>
</organism>
<feature type="region of interest" description="Disordered" evidence="11">
    <location>
        <begin position="536"/>
        <end position="598"/>
    </location>
</feature>
<dbReference type="GO" id="GO:0051301">
    <property type="term" value="P:cell division"/>
    <property type="evidence" value="ECO:0007669"/>
    <property type="project" value="UniProtKB-KW"/>
</dbReference>
<feature type="region of interest" description="Disordered" evidence="11">
    <location>
        <begin position="999"/>
        <end position="1020"/>
    </location>
</feature>
<dbReference type="InterPro" id="IPR026971">
    <property type="entry name" value="CND1/NCAPD3"/>
</dbReference>